<feature type="domain" description="Thioredoxin" evidence="1">
    <location>
        <begin position="2"/>
        <end position="159"/>
    </location>
</feature>
<dbReference type="SUPFAM" id="SSF52833">
    <property type="entry name" value="Thioredoxin-like"/>
    <property type="match status" value="1"/>
</dbReference>
<dbReference type="InterPro" id="IPR000866">
    <property type="entry name" value="AhpC/TSA"/>
</dbReference>
<accession>A0ABN1MF00</accession>
<protein>
    <submittedName>
        <fullName evidence="2">Peroxiredoxin-like family protein</fullName>
    </submittedName>
</protein>
<proteinExistence type="predicted"/>
<name>A0ABN1MF00_9FLAO</name>
<dbReference type="Gene3D" id="3.40.30.10">
    <property type="entry name" value="Glutaredoxin"/>
    <property type="match status" value="1"/>
</dbReference>
<organism evidence="2 3">
    <name type="scientific">Gangjinia marincola</name>
    <dbReference type="NCBI Taxonomy" id="578463"/>
    <lineage>
        <taxon>Bacteria</taxon>
        <taxon>Pseudomonadati</taxon>
        <taxon>Bacteroidota</taxon>
        <taxon>Flavobacteriia</taxon>
        <taxon>Flavobacteriales</taxon>
        <taxon>Flavobacteriaceae</taxon>
        <taxon>Gangjinia</taxon>
    </lineage>
</organism>
<reference evidence="2 3" key="1">
    <citation type="journal article" date="2019" name="Int. J. Syst. Evol. Microbiol.">
        <title>The Global Catalogue of Microorganisms (GCM) 10K type strain sequencing project: providing services to taxonomists for standard genome sequencing and annotation.</title>
        <authorList>
            <consortium name="The Broad Institute Genomics Platform"/>
            <consortium name="The Broad Institute Genome Sequencing Center for Infectious Disease"/>
            <person name="Wu L."/>
            <person name="Ma J."/>
        </authorList>
    </citation>
    <scope>NUCLEOTIDE SEQUENCE [LARGE SCALE GENOMIC DNA]</scope>
    <source>
        <strain evidence="2 3">JCM 16082</strain>
    </source>
</reference>
<comment type="caution">
    <text evidence="2">The sequence shown here is derived from an EMBL/GenBank/DDBJ whole genome shotgun (WGS) entry which is preliminary data.</text>
</comment>
<dbReference type="Pfam" id="PF00578">
    <property type="entry name" value="AhpC-TSA"/>
    <property type="match status" value="1"/>
</dbReference>
<dbReference type="InterPro" id="IPR013766">
    <property type="entry name" value="Thioredoxin_domain"/>
</dbReference>
<dbReference type="CDD" id="cd02970">
    <property type="entry name" value="PRX_like2"/>
    <property type="match status" value="1"/>
</dbReference>
<dbReference type="Proteomes" id="UP001500507">
    <property type="component" value="Unassembled WGS sequence"/>
</dbReference>
<dbReference type="PROSITE" id="PS51352">
    <property type="entry name" value="THIOREDOXIN_2"/>
    <property type="match status" value="1"/>
</dbReference>
<evidence type="ECO:0000259" key="1">
    <source>
        <dbReference type="PROSITE" id="PS51352"/>
    </source>
</evidence>
<sequence>MINPRAKAPELSLSLINGTQWKLSEQDAKQFTMIVVYRGLHCPVCKNYLKNLQDHIDEFIDRGVNVVAVSSDTEEKANKAFSQWKIGDLPVGYQWSLDEARKWGLFISDGINDEPDQFIEPGLFLIRSDQSMYYQSIQNMPFARPSFEKLLKAIDFVVEKDYPARGEA</sequence>
<dbReference type="EMBL" id="BAAAFG010000005">
    <property type="protein sequence ID" value="GAA0871718.1"/>
    <property type="molecule type" value="Genomic_DNA"/>
</dbReference>
<dbReference type="InterPro" id="IPR036249">
    <property type="entry name" value="Thioredoxin-like_sf"/>
</dbReference>
<evidence type="ECO:0000313" key="2">
    <source>
        <dbReference type="EMBL" id="GAA0871718.1"/>
    </source>
</evidence>
<keyword evidence="3" id="KW-1185">Reference proteome</keyword>
<dbReference type="RefSeq" id="WP_343764352.1">
    <property type="nucleotide sequence ID" value="NZ_BAAAFG010000005.1"/>
</dbReference>
<evidence type="ECO:0000313" key="3">
    <source>
        <dbReference type="Proteomes" id="UP001500507"/>
    </source>
</evidence>
<gene>
    <name evidence="2" type="ORF">GCM10009117_08640</name>
</gene>